<dbReference type="Proteomes" id="UP001597506">
    <property type="component" value="Unassembled WGS sequence"/>
</dbReference>
<comment type="caution">
    <text evidence="5">The sequence shown here is derived from an EMBL/GenBank/DDBJ whole genome shotgun (WGS) entry which is preliminary data.</text>
</comment>
<dbReference type="Gene3D" id="2.30.290.10">
    <property type="entry name" value="BH3618-like"/>
    <property type="match status" value="1"/>
</dbReference>
<comment type="similarity">
    <text evidence="4">Belongs to the FliW family.</text>
</comment>
<keyword evidence="5" id="KW-0282">Flagellum</keyword>
<keyword evidence="6" id="KW-1185">Reference proteome</keyword>
<keyword evidence="1 4" id="KW-0963">Cytoplasm</keyword>
<comment type="function">
    <text evidence="4">Acts as an anti-CsrA protein, binds CsrA and prevents it from repressing translation of its target genes, one of which is flagellin. Binds to flagellin and participates in the assembly of the flagellum.</text>
</comment>
<proteinExistence type="inferred from homology"/>
<dbReference type="InterPro" id="IPR024046">
    <property type="entry name" value="Flagellar_assmbl_FliW_dom_sf"/>
</dbReference>
<dbReference type="PANTHER" id="PTHR39190:SF1">
    <property type="entry name" value="FLAGELLAR ASSEMBLY FACTOR FLIW"/>
    <property type="match status" value="1"/>
</dbReference>
<accession>A0ABW5RP13</accession>
<dbReference type="PANTHER" id="PTHR39190">
    <property type="entry name" value="FLAGELLAR ASSEMBLY FACTOR FLIW"/>
    <property type="match status" value="1"/>
</dbReference>
<keyword evidence="5" id="KW-0969">Cilium</keyword>
<gene>
    <name evidence="4 5" type="primary">fliW</name>
    <name evidence="5" type="ORF">ACFSUL_00955</name>
</gene>
<keyword evidence="4" id="KW-0143">Chaperone</keyword>
<protein>
    <recommendedName>
        <fullName evidence="4">Flagellar assembly factor FliW</fullName>
    </recommendedName>
</protein>
<dbReference type="InterPro" id="IPR003775">
    <property type="entry name" value="Flagellar_assembly_factor_FliW"/>
</dbReference>
<dbReference type="RefSeq" id="WP_377931848.1">
    <property type="nucleotide sequence ID" value="NZ_JBHUMF010000002.1"/>
</dbReference>
<keyword evidence="2 4" id="KW-1005">Bacterial flagellum biogenesis</keyword>
<name>A0ABW5RP13_9BACI</name>
<evidence type="ECO:0000256" key="1">
    <source>
        <dbReference type="ARBA" id="ARBA00022490"/>
    </source>
</evidence>
<keyword evidence="5" id="KW-0966">Cell projection</keyword>
<dbReference type="Pfam" id="PF02623">
    <property type="entry name" value="FliW"/>
    <property type="match status" value="1"/>
</dbReference>
<evidence type="ECO:0000256" key="4">
    <source>
        <dbReference type="HAMAP-Rule" id="MF_01185"/>
    </source>
</evidence>
<comment type="subunit">
    <text evidence="4">Interacts with translational regulator CsrA and flagellin(s).</text>
</comment>
<reference evidence="6" key="1">
    <citation type="journal article" date="2019" name="Int. J. Syst. Evol. Microbiol.">
        <title>The Global Catalogue of Microorganisms (GCM) 10K type strain sequencing project: providing services to taxonomists for standard genome sequencing and annotation.</title>
        <authorList>
            <consortium name="The Broad Institute Genomics Platform"/>
            <consortium name="The Broad Institute Genome Sequencing Center for Infectious Disease"/>
            <person name="Wu L."/>
            <person name="Ma J."/>
        </authorList>
    </citation>
    <scope>NUCLEOTIDE SEQUENCE [LARGE SCALE GENOMIC DNA]</scope>
    <source>
        <strain evidence="6">KCTC 3913</strain>
    </source>
</reference>
<dbReference type="HAMAP" id="MF_01185">
    <property type="entry name" value="FliW"/>
    <property type="match status" value="1"/>
</dbReference>
<evidence type="ECO:0000256" key="3">
    <source>
        <dbReference type="ARBA" id="ARBA00022845"/>
    </source>
</evidence>
<evidence type="ECO:0000313" key="5">
    <source>
        <dbReference type="EMBL" id="MFD2679312.1"/>
    </source>
</evidence>
<dbReference type="SUPFAM" id="SSF141457">
    <property type="entry name" value="BH3618-like"/>
    <property type="match status" value="1"/>
</dbReference>
<evidence type="ECO:0000256" key="2">
    <source>
        <dbReference type="ARBA" id="ARBA00022795"/>
    </source>
</evidence>
<evidence type="ECO:0000313" key="6">
    <source>
        <dbReference type="Proteomes" id="UP001597506"/>
    </source>
</evidence>
<dbReference type="NCBIfam" id="NF009793">
    <property type="entry name" value="PRK13285.1-1"/>
    <property type="match status" value="1"/>
</dbReference>
<dbReference type="EMBL" id="JBHUMF010000002">
    <property type="protein sequence ID" value="MFD2679312.1"/>
    <property type="molecule type" value="Genomic_DNA"/>
</dbReference>
<sequence length="149" mass="17183">MNIETKYHGLIEIHKEEILHFINGIPGFKEEKEFVLLPLPENDWFYVLQSTKTAELGFVVTDPFLFFEDYDFTLNPSTVDQLEDPSEKNIKVLSILTVREPLHKTTTNLQAPIVINLANSKAKQIILNDTSYETKHLVFEQPQHQGQGE</sequence>
<organism evidence="5 6">
    <name type="scientific">Bacillus seohaeanensis</name>
    <dbReference type="NCBI Taxonomy" id="284580"/>
    <lineage>
        <taxon>Bacteria</taxon>
        <taxon>Bacillati</taxon>
        <taxon>Bacillota</taxon>
        <taxon>Bacilli</taxon>
        <taxon>Bacillales</taxon>
        <taxon>Bacillaceae</taxon>
        <taxon>Bacillus</taxon>
    </lineage>
</organism>
<keyword evidence="3 4" id="KW-0810">Translation regulation</keyword>
<comment type="subcellular location">
    <subcellularLocation>
        <location evidence="4">Cytoplasm</location>
    </subcellularLocation>
</comment>